<dbReference type="Gene3D" id="2.160.20.10">
    <property type="entry name" value="Single-stranded right-handed beta-helix, Pectin lyase-like"/>
    <property type="match status" value="1"/>
</dbReference>
<comment type="similarity">
    <text evidence="4 11">Belongs to the polysaccharide lyase 1 family.</text>
</comment>
<evidence type="ECO:0000256" key="3">
    <source>
        <dbReference type="ARBA" id="ARBA00004613"/>
    </source>
</evidence>
<evidence type="ECO:0000256" key="8">
    <source>
        <dbReference type="ARBA" id="ARBA00022729"/>
    </source>
</evidence>
<dbReference type="InterPro" id="IPR011050">
    <property type="entry name" value="Pectin_lyase_fold/virulence"/>
</dbReference>
<evidence type="ECO:0000256" key="2">
    <source>
        <dbReference type="ARBA" id="ARBA00001913"/>
    </source>
</evidence>
<comment type="subcellular location">
    <subcellularLocation>
        <location evidence="3 11">Secreted</location>
    </subcellularLocation>
</comment>
<dbReference type="InterPro" id="IPR002022">
    <property type="entry name" value="Pec_lyase"/>
</dbReference>
<dbReference type="FunFam" id="2.160.20.10:FF:000036">
    <property type="entry name" value="Pectate lyase A"/>
    <property type="match status" value="1"/>
</dbReference>
<keyword evidence="10 11" id="KW-0456">Lyase</keyword>
<evidence type="ECO:0000256" key="5">
    <source>
        <dbReference type="ARBA" id="ARBA00012272"/>
    </source>
</evidence>
<dbReference type="Proteomes" id="UP000256645">
    <property type="component" value="Unassembled WGS sequence"/>
</dbReference>
<evidence type="ECO:0000256" key="7">
    <source>
        <dbReference type="ARBA" id="ARBA00022723"/>
    </source>
</evidence>
<evidence type="ECO:0000256" key="11">
    <source>
        <dbReference type="RuleBase" id="RU361173"/>
    </source>
</evidence>
<dbReference type="InterPro" id="IPR012334">
    <property type="entry name" value="Pectin_lyas_fold"/>
</dbReference>
<dbReference type="OrthoDB" id="1637350at2759"/>
<dbReference type="EMBL" id="PDLM01000003">
    <property type="protein sequence ID" value="RDW82280.1"/>
    <property type="molecule type" value="Genomic_DNA"/>
</dbReference>
<comment type="catalytic activity">
    <reaction evidence="1">
        <text>Eliminative cleavage of (1-&gt;4)-alpha-D-galacturonan to give oligosaccharides with 4-deoxy-alpha-D-galact-4-enuronosyl groups at their non-reducing ends.</text>
        <dbReference type="EC" id="4.2.2.2"/>
    </reaction>
</comment>
<dbReference type="GO" id="GO:0000272">
    <property type="term" value="P:polysaccharide catabolic process"/>
    <property type="evidence" value="ECO:0007669"/>
    <property type="project" value="UniProtKB-KW"/>
</dbReference>
<dbReference type="Pfam" id="PF00544">
    <property type="entry name" value="Pectate_lyase_4"/>
    <property type="match status" value="1"/>
</dbReference>
<accession>A0A3D8S7V5</accession>
<sequence length="332" mass="34809">MKFTPSFVSASAGLAAMLPAVLAAPTPTEPHVVARAEVVKRASITDACDIGYASGTTGGAGGTTTTVSTYAQFTEAAALTGASVIVVSAPITEAADQVKLTSDTTVVGTDSSVVFTGFGLLVKKMSNVIIRNIGIKEVLAANGDAIGVQYSTQVWIDHVDVSSNRDHDKDYYDGLIDVTHASDMVTISNSYIHDHWKASLVGHSDSNGDEDTGYLHLTYDSNYWQNINSRGPSFRFGTGHVINSYYLDCGDGINTRDGAQMLVESNVFSGLSKPLYSTDSGYAVENDNDFGDGANAALAGTLTSISDYKYTLLGSANVVSSVTSSAGQTLSF</sequence>
<dbReference type="STRING" id="1849047.A0A3D8S7V5"/>
<keyword evidence="8 12" id="KW-0732">Signal</keyword>
<dbReference type="InterPro" id="IPR045032">
    <property type="entry name" value="PEL"/>
</dbReference>
<dbReference type="GO" id="GO:0046872">
    <property type="term" value="F:metal ion binding"/>
    <property type="evidence" value="ECO:0007669"/>
    <property type="project" value="UniProtKB-KW"/>
</dbReference>
<dbReference type="EC" id="4.2.2.2" evidence="5"/>
<keyword evidence="6 11" id="KW-0964">Secreted</keyword>
<protein>
    <recommendedName>
        <fullName evidence="5">pectate lyase</fullName>
        <ecNumber evidence="5">4.2.2.2</ecNumber>
    </recommendedName>
</protein>
<dbReference type="GO" id="GO:0030570">
    <property type="term" value="F:pectate lyase activity"/>
    <property type="evidence" value="ECO:0007669"/>
    <property type="project" value="UniProtKB-EC"/>
</dbReference>
<feature type="domain" description="Pectate lyase" evidence="13">
    <location>
        <begin position="60"/>
        <end position="274"/>
    </location>
</feature>
<gene>
    <name evidence="14" type="ORF">BP6252_03392</name>
</gene>
<dbReference type="PANTHER" id="PTHR31683">
    <property type="entry name" value="PECTATE LYASE 18-RELATED"/>
    <property type="match status" value="1"/>
</dbReference>
<evidence type="ECO:0000313" key="15">
    <source>
        <dbReference type="Proteomes" id="UP000256645"/>
    </source>
</evidence>
<evidence type="ECO:0000256" key="12">
    <source>
        <dbReference type="SAM" id="SignalP"/>
    </source>
</evidence>
<dbReference type="GO" id="GO:0005576">
    <property type="term" value="C:extracellular region"/>
    <property type="evidence" value="ECO:0007669"/>
    <property type="project" value="UniProtKB-SubCell"/>
</dbReference>
<comment type="cofactor">
    <cofactor evidence="2">
        <name>Ca(2+)</name>
        <dbReference type="ChEBI" id="CHEBI:29108"/>
    </cofactor>
</comment>
<evidence type="ECO:0000256" key="4">
    <source>
        <dbReference type="ARBA" id="ARBA00010980"/>
    </source>
</evidence>
<evidence type="ECO:0000256" key="6">
    <source>
        <dbReference type="ARBA" id="ARBA00022525"/>
    </source>
</evidence>
<dbReference type="AlphaFoldDB" id="A0A3D8S7V5"/>
<keyword evidence="15" id="KW-1185">Reference proteome</keyword>
<proteinExistence type="inferred from homology"/>
<dbReference type="SUPFAM" id="SSF51126">
    <property type="entry name" value="Pectin lyase-like"/>
    <property type="match status" value="1"/>
</dbReference>
<keyword evidence="11" id="KW-0119">Carbohydrate metabolism</keyword>
<dbReference type="PANTHER" id="PTHR31683:SF18">
    <property type="entry name" value="PECTATE LYASE 21-RELATED"/>
    <property type="match status" value="1"/>
</dbReference>
<reference evidence="14 15" key="1">
    <citation type="journal article" date="2018" name="IMA Fungus">
        <title>IMA Genome-F 9: Draft genome sequence of Annulohypoxylon stygium, Aspergillus mulundensis, Berkeleyomyces basicola (syn. Thielaviopsis basicola), Ceratocystis smalleyi, two Cercospora beticola strains, Coleophoma cylindrospora, Fusarium fracticaudum, Phialophora cf. hyalina, and Morchella septimelata.</title>
        <authorList>
            <person name="Wingfield B.D."/>
            <person name="Bills G.F."/>
            <person name="Dong Y."/>
            <person name="Huang W."/>
            <person name="Nel W.J."/>
            <person name="Swalarsk-Parry B.S."/>
            <person name="Vaghefi N."/>
            <person name="Wilken P.M."/>
            <person name="An Z."/>
            <person name="de Beer Z.W."/>
            <person name="De Vos L."/>
            <person name="Chen L."/>
            <person name="Duong T.A."/>
            <person name="Gao Y."/>
            <person name="Hammerbacher A."/>
            <person name="Kikkert J.R."/>
            <person name="Li Y."/>
            <person name="Li H."/>
            <person name="Li K."/>
            <person name="Li Q."/>
            <person name="Liu X."/>
            <person name="Ma X."/>
            <person name="Naidoo K."/>
            <person name="Pethybridge S.J."/>
            <person name="Sun J."/>
            <person name="Steenkamp E.T."/>
            <person name="van der Nest M.A."/>
            <person name="van Wyk S."/>
            <person name="Wingfield M.J."/>
            <person name="Xiong C."/>
            <person name="Yue Q."/>
            <person name="Zhang X."/>
        </authorList>
    </citation>
    <scope>NUCLEOTIDE SEQUENCE [LARGE SCALE GENOMIC DNA]</scope>
    <source>
        <strain evidence="14 15">BP6252</strain>
    </source>
</reference>
<evidence type="ECO:0000259" key="13">
    <source>
        <dbReference type="SMART" id="SM00656"/>
    </source>
</evidence>
<evidence type="ECO:0000256" key="1">
    <source>
        <dbReference type="ARBA" id="ARBA00000695"/>
    </source>
</evidence>
<name>A0A3D8S7V5_9HELO</name>
<evidence type="ECO:0000256" key="9">
    <source>
        <dbReference type="ARBA" id="ARBA00022837"/>
    </source>
</evidence>
<evidence type="ECO:0000313" key="14">
    <source>
        <dbReference type="EMBL" id="RDW82280.1"/>
    </source>
</evidence>
<organism evidence="14 15">
    <name type="scientific">Coleophoma cylindrospora</name>
    <dbReference type="NCBI Taxonomy" id="1849047"/>
    <lineage>
        <taxon>Eukaryota</taxon>
        <taxon>Fungi</taxon>
        <taxon>Dikarya</taxon>
        <taxon>Ascomycota</taxon>
        <taxon>Pezizomycotina</taxon>
        <taxon>Leotiomycetes</taxon>
        <taxon>Helotiales</taxon>
        <taxon>Dermateaceae</taxon>
        <taxon>Coleophoma</taxon>
    </lineage>
</organism>
<evidence type="ECO:0000256" key="10">
    <source>
        <dbReference type="ARBA" id="ARBA00023239"/>
    </source>
</evidence>
<keyword evidence="11" id="KW-0624">Polysaccharide degradation</keyword>
<feature type="chain" id="PRO_5017693613" description="pectate lyase" evidence="12">
    <location>
        <begin position="24"/>
        <end position="332"/>
    </location>
</feature>
<dbReference type="SMART" id="SM00656">
    <property type="entry name" value="Amb_all"/>
    <property type="match status" value="1"/>
</dbReference>
<comment type="caution">
    <text evidence="14">The sequence shown here is derived from an EMBL/GenBank/DDBJ whole genome shotgun (WGS) entry which is preliminary data.</text>
</comment>
<keyword evidence="7" id="KW-0479">Metal-binding</keyword>
<keyword evidence="9" id="KW-0106">Calcium</keyword>
<feature type="signal peptide" evidence="12">
    <location>
        <begin position="1"/>
        <end position="23"/>
    </location>
</feature>